<dbReference type="CDD" id="cd16936">
    <property type="entry name" value="HATPase_RsbW-like"/>
    <property type="match status" value="1"/>
</dbReference>
<keyword evidence="1" id="KW-0808">Transferase</keyword>
<keyword evidence="1" id="KW-0418">Kinase</keyword>
<dbReference type="InterPro" id="IPR050267">
    <property type="entry name" value="Anti-sigma-factor_SerPK"/>
</dbReference>
<name>A0A0N0GY14_9ACTN</name>
<gene>
    <name evidence="3" type="ORF">ADL29_25615</name>
</gene>
<evidence type="ECO:0000313" key="3">
    <source>
        <dbReference type="EMBL" id="KPC61160.1"/>
    </source>
</evidence>
<dbReference type="RefSeq" id="WP_063788536.1">
    <property type="nucleotide sequence ID" value="NZ_LGKG01000151.1"/>
</dbReference>
<dbReference type="PATRIC" id="fig|66876.3.peg.5618"/>
<evidence type="ECO:0000313" key="4">
    <source>
        <dbReference type="Proteomes" id="UP000037982"/>
    </source>
</evidence>
<protein>
    <recommendedName>
        <fullName evidence="2">Histidine kinase/HSP90-like ATPase domain-containing protein</fullName>
    </recommendedName>
</protein>
<dbReference type="EMBL" id="LGKG01000151">
    <property type="protein sequence ID" value="KPC61160.1"/>
    <property type="molecule type" value="Genomic_DNA"/>
</dbReference>
<dbReference type="InterPro" id="IPR003594">
    <property type="entry name" value="HATPase_dom"/>
</dbReference>
<keyword evidence="1" id="KW-0723">Serine/threonine-protein kinase</keyword>
<dbReference type="Proteomes" id="UP000037982">
    <property type="component" value="Unassembled WGS sequence"/>
</dbReference>
<dbReference type="Gene3D" id="3.30.565.10">
    <property type="entry name" value="Histidine kinase-like ATPase, C-terminal domain"/>
    <property type="match status" value="1"/>
</dbReference>
<reference evidence="4" key="1">
    <citation type="submission" date="2015-07" db="EMBL/GenBank/DDBJ databases">
        <authorList>
            <person name="Ju K.-S."/>
            <person name="Doroghazi J.R."/>
            <person name="Metcalf W.W."/>
        </authorList>
    </citation>
    <scope>NUCLEOTIDE SEQUENCE [LARGE SCALE GENOMIC DNA]</scope>
    <source>
        <strain evidence="4">NRRL ISP-5002</strain>
    </source>
</reference>
<comment type="caution">
    <text evidence="3">The sequence shown here is derived from an EMBL/GenBank/DDBJ whole genome shotgun (WGS) entry which is preliminary data.</text>
</comment>
<accession>A0A0N0GY14</accession>
<evidence type="ECO:0000256" key="1">
    <source>
        <dbReference type="ARBA" id="ARBA00022527"/>
    </source>
</evidence>
<dbReference type="GO" id="GO:0004674">
    <property type="term" value="F:protein serine/threonine kinase activity"/>
    <property type="evidence" value="ECO:0007669"/>
    <property type="project" value="UniProtKB-KW"/>
</dbReference>
<proteinExistence type="predicted"/>
<keyword evidence="4" id="KW-1185">Reference proteome</keyword>
<dbReference type="InterPro" id="IPR036890">
    <property type="entry name" value="HATPase_C_sf"/>
</dbReference>
<dbReference type="PANTHER" id="PTHR35526:SF3">
    <property type="entry name" value="ANTI-SIGMA-F FACTOR RSBW"/>
    <property type="match status" value="1"/>
</dbReference>
<dbReference type="SUPFAM" id="SSF55874">
    <property type="entry name" value="ATPase domain of HSP90 chaperone/DNA topoisomerase II/histidine kinase"/>
    <property type="match status" value="1"/>
</dbReference>
<feature type="domain" description="Histidine kinase/HSP90-like ATPase" evidence="2">
    <location>
        <begin position="4"/>
        <end position="98"/>
    </location>
</feature>
<dbReference type="AlphaFoldDB" id="A0A0N0GY14"/>
<evidence type="ECO:0000259" key="2">
    <source>
        <dbReference type="Pfam" id="PF13581"/>
    </source>
</evidence>
<sequence length="110" mass="11920">MRVWHIGGELAYIAELLLSELVTNAVQASTPGATPLGIRFALVDGRLRLAGRDGSDEQPVMNRDTEEDKECGHGLVLVDALAHGWGVDRRATGKTVWAEVAVTVRGLRCR</sequence>
<organism evidence="3 4">
    <name type="scientific">Streptomyces chattanoogensis</name>
    <dbReference type="NCBI Taxonomy" id="66876"/>
    <lineage>
        <taxon>Bacteria</taxon>
        <taxon>Bacillati</taxon>
        <taxon>Actinomycetota</taxon>
        <taxon>Actinomycetes</taxon>
        <taxon>Kitasatosporales</taxon>
        <taxon>Streptomycetaceae</taxon>
        <taxon>Streptomyces</taxon>
    </lineage>
</organism>
<dbReference type="Pfam" id="PF13581">
    <property type="entry name" value="HATPase_c_2"/>
    <property type="match status" value="1"/>
</dbReference>
<dbReference type="PANTHER" id="PTHR35526">
    <property type="entry name" value="ANTI-SIGMA-F FACTOR RSBW-RELATED"/>
    <property type="match status" value="1"/>
</dbReference>